<dbReference type="Proteomes" id="UP000799437">
    <property type="component" value="Unassembled WGS sequence"/>
</dbReference>
<dbReference type="RefSeq" id="XP_033597982.1">
    <property type="nucleotide sequence ID" value="XM_033747346.1"/>
</dbReference>
<keyword evidence="2" id="KW-1185">Reference proteome</keyword>
<protein>
    <submittedName>
        <fullName evidence="1">Uncharacterized protein</fullName>
    </submittedName>
</protein>
<dbReference type="OrthoDB" id="3548654at2759"/>
<proteinExistence type="predicted"/>
<dbReference type="EMBL" id="ML996577">
    <property type="protein sequence ID" value="KAF2755531.1"/>
    <property type="molecule type" value="Genomic_DNA"/>
</dbReference>
<reference evidence="1" key="1">
    <citation type="journal article" date="2020" name="Stud. Mycol.">
        <title>101 Dothideomycetes genomes: a test case for predicting lifestyles and emergence of pathogens.</title>
        <authorList>
            <person name="Haridas S."/>
            <person name="Albert R."/>
            <person name="Binder M."/>
            <person name="Bloem J."/>
            <person name="Labutti K."/>
            <person name="Salamov A."/>
            <person name="Andreopoulos B."/>
            <person name="Baker S."/>
            <person name="Barry K."/>
            <person name="Bills G."/>
            <person name="Bluhm B."/>
            <person name="Cannon C."/>
            <person name="Castanera R."/>
            <person name="Culley D."/>
            <person name="Daum C."/>
            <person name="Ezra D."/>
            <person name="Gonzalez J."/>
            <person name="Henrissat B."/>
            <person name="Kuo A."/>
            <person name="Liang C."/>
            <person name="Lipzen A."/>
            <person name="Lutzoni F."/>
            <person name="Magnuson J."/>
            <person name="Mondo S."/>
            <person name="Nolan M."/>
            <person name="Ohm R."/>
            <person name="Pangilinan J."/>
            <person name="Park H.-J."/>
            <person name="Ramirez L."/>
            <person name="Alfaro M."/>
            <person name="Sun H."/>
            <person name="Tritt A."/>
            <person name="Yoshinaga Y."/>
            <person name="Zwiers L.-H."/>
            <person name="Turgeon B."/>
            <person name="Goodwin S."/>
            <person name="Spatafora J."/>
            <person name="Crous P."/>
            <person name="Grigoriev I."/>
        </authorList>
    </citation>
    <scope>NUCLEOTIDE SEQUENCE</scope>
    <source>
        <strain evidence="1">CBS 121739</strain>
    </source>
</reference>
<evidence type="ECO:0000313" key="1">
    <source>
        <dbReference type="EMBL" id="KAF2755531.1"/>
    </source>
</evidence>
<gene>
    <name evidence="1" type="ORF">EJ05DRAFT_502987</name>
</gene>
<accession>A0A6A6W3B8</accession>
<dbReference type="AlphaFoldDB" id="A0A6A6W3B8"/>
<sequence>MAQIGLSQEWHSALQELCMFDGDEFDHRDVSLWKYILRNLEGLSKVIDIDGLLNDYDPHPALFHAIFCDIRLINYDFQFAKFLESRLTELPFTESVAFQQTFKNGFSDHLLYTEWRNSYALVPGRSVNATGGLKSVPWLRYLYDHSTFRDEDYEKAFLDAGYHRARPVETLGRLEQHLCSLVGGRLTVSGETVGGTDERWKHLALCASSCQWLRLAPVSL</sequence>
<evidence type="ECO:0000313" key="2">
    <source>
        <dbReference type="Proteomes" id="UP000799437"/>
    </source>
</evidence>
<name>A0A6A6W3B8_9PEZI</name>
<dbReference type="GeneID" id="54488400"/>
<organism evidence="1 2">
    <name type="scientific">Pseudovirgaria hyperparasitica</name>
    <dbReference type="NCBI Taxonomy" id="470096"/>
    <lineage>
        <taxon>Eukaryota</taxon>
        <taxon>Fungi</taxon>
        <taxon>Dikarya</taxon>
        <taxon>Ascomycota</taxon>
        <taxon>Pezizomycotina</taxon>
        <taxon>Dothideomycetes</taxon>
        <taxon>Dothideomycetes incertae sedis</taxon>
        <taxon>Acrospermales</taxon>
        <taxon>Acrospermaceae</taxon>
        <taxon>Pseudovirgaria</taxon>
    </lineage>
</organism>